<evidence type="ECO:0000256" key="6">
    <source>
        <dbReference type="ARBA" id="ARBA00022723"/>
    </source>
</evidence>
<keyword evidence="6 14" id="KW-0479">Metal-binding</keyword>
<feature type="binding site" evidence="14">
    <location>
        <position position="144"/>
    </location>
    <ligand>
        <name>Zn(2+)</name>
        <dbReference type="ChEBI" id="CHEBI:29105"/>
    </ligand>
</feature>
<comment type="cofactor">
    <cofactor evidence="14">
        <name>Zn(2+)</name>
        <dbReference type="ChEBI" id="CHEBI:29105"/>
    </cofactor>
    <text evidence="14">Binds 1 zinc ion per subunit.</text>
</comment>
<evidence type="ECO:0000256" key="5">
    <source>
        <dbReference type="ARBA" id="ARBA00022598"/>
    </source>
</evidence>
<evidence type="ECO:0000256" key="7">
    <source>
        <dbReference type="ARBA" id="ARBA00022741"/>
    </source>
</evidence>
<keyword evidence="8 14" id="KW-0862">Zinc</keyword>
<dbReference type="InterPro" id="IPR023458">
    <property type="entry name" value="Met-tRNA_ligase_1"/>
</dbReference>
<keyword evidence="17" id="KW-1185">Reference proteome</keyword>
<dbReference type="NCBIfam" id="TIGR00399">
    <property type="entry name" value="metG_C_term"/>
    <property type="match status" value="1"/>
</dbReference>
<keyword evidence="4 14" id="KW-0820">tRNA-binding</keyword>
<dbReference type="CDD" id="cd02800">
    <property type="entry name" value="tRNA_bind_EcMetRS_like"/>
    <property type="match status" value="1"/>
</dbReference>
<name>A0ABT8MB72_9EURY</name>
<dbReference type="Gene3D" id="3.40.50.620">
    <property type="entry name" value="HUPs"/>
    <property type="match status" value="1"/>
</dbReference>
<dbReference type="InterPro" id="IPR041872">
    <property type="entry name" value="Anticodon_Met"/>
</dbReference>
<evidence type="ECO:0000256" key="4">
    <source>
        <dbReference type="ARBA" id="ARBA00022555"/>
    </source>
</evidence>
<keyword evidence="10 14" id="KW-0694">RNA-binding</keyword>
<dbReference type="Gene3D" id="2.40.50.140">
    <property type="entry name" value="Nucleic acid-binding proteins"/>
    <property type="match status" value="1"/>
</dbReference>
<comment type="catalytic activity">
    <reaction evidence="13 14">
        <text>tRNA(Met) + L-methionine + ATP = L-methionyl-tRNA(Met) + AMP + diphosphate</text>
        <dbReference type="Rhea" id="RHEA:13481"/>
        <dbReference type="Rhea" id="RHEA-COMP:9667"/>
        <dbReference type="Rhea" id="RHEA-COMP:9698"/>
        <dbReference type="ChEBI" id="CHEBI:30616"/>
        <dbReference type="ChEBI" id="CHEBI:33019"/>
        <dbReference type="ChEBI" id="CHEBI:57844"/>
        <dbReference type="ChEBI" id="CHEBI:78442"/>
        <dbReference type="ChEBI" id="CHEBI:78530"/>
        <dbReference type="ChEBI" id="CHEBI:456215"/>
        <dbReference type="EC" id="6.1.1.10"/>
    </reaction>
</comment>
<dbReference type="CDD" id="cd07957">
    <property type="entry name" value="Anticodon_Ia_Met"/>
    <property type="match status" value="1"/>
</dbReference>
<dbReference type="InterPro" id="IPR012340">
    <property type="entry name" value="NA-bd_OB-fold"/>
</dbReference>
<feature type="binding site" evidence="14">
    <location>
        <position position="160"/>
    </location>
    <ligand>
        <name>Zn(2+)</name>
        <dbReference type="ChEBI" id="CHEBI:29105"/>
    </ligand>
</feature>
<evidence type="ECO:0000256" key="3">
    <source>
        <dbReference type="ARBA" id="ARBA00022490"/>
    </source>
</evidence>
<comment type="subunit">
    <text evidence="2 14">Homodimer.</text>
</comment>
<dbReference type="Proteomes" id="UP001168338">
    <property type="component" value="Unassembled WGS sequence"/>
</dbReference>
<dbReference type="SUPFAM" id="SSF50249">
    <property type="entry name" value="Nucleic acid-binding proteins"/>
    <property type="match status" value="1"/>
</dbReference>
<dbReference type="CDD" id="cd00814">
    <property type="entry name" value="MetRS_core"/>
    <property type="match status" value="1"/>
</dbReference>
<dbReference type="Gene3D" id="1.10.730.10">
    <property type="entry name" value="Isoleucyl-tRNA Synthetase, Domain 1"/>
    <property type="match status" value="1"/>
</dbReference>
<comment type="caution">
    <text evidence="16">The sequence shown here is derived from an EMBL/GenBank/DDBJ whole genome shotgun (WGS) entry which is preliminary data.</text>
</comment>
<dbReference type="InterPro" id="IPR004495">
    <property type="entry name" value="Met-tRNA-synth_bsu_C"/>
</dbReference>
<evidence type="ECO:0000256" key="13">
    <source>
        <dbReference type="ARBA" id="ARBA00047364"/>
    </source>
</evidence>
<reference evidence="16" key="1">
    <citation type="submission" date="2019-05" db="EMBL/GenBank/DDBJ databases">
        <title>Methanoculleus sp. FWC-SCC1, a methanogenic archaeon isolated from deep marine cold seep.</title>
        <authorList>
            <person name="Chen Y.-W."/>
            <person name="Chen S.-C."/>
            <person name="Teng N.-H."/>
            <person name="Lai M.-C."/>
        </authorList>
    </citation>
    <scope>NUCLEOTIDE SEQUENCE</scope>
    <source>
        <strain evidence="16">FWC-SCC1</strain>
    </source>
</reference>
<dbReference type="InterPro" id="IPR033911">
    <property type="entry name" value="MetRS_core"/>
</dbReference>
<evidence type="ECO:0000313" key="16">
    <source>
        <dbReference type="EMBL" id="MDN7025197.1"/>
    </source>
</evidence>
<dbReference type="EMBL" id="VCYH01000006">
    <property type="protein sequence ID" value="MDN7025197.1"/>
    <property type="molecule type" value="Genomic_DNA"/>
</dbReference>
<dbReference type="SUPFAM" id="SSF52374">
    <property type="entry name" value="Nucleotidylyl transferase"/>
    <property type="match status" value="1"/>
</dbReference>
<dbReference type="InterPro" id="IPR009080">
    <property type="entry name" value="tRNAsynth_Ia_anticodon-bd"/>
</dbReference>
<evidence type="ECO:0000256" key="2">
    <source>
        <dbReference type="ARBA" id="ARBA00011738"/>
    </source>
</evidence>
<evidence type="ECO:0000256" key="14">
    <source>
        <dbReference type="HAMAP-Rule" id="MF_00098"/>
    </source>
</evidence>
<keyword evidence="7 14" id="KW-0547">Nucleotide-binding</keyword>
<dbReference type="HAMAP" id="MF_00098">
    <property type="entry name" value="Met_tRNA_synth_type1"/>
    <property type="match status" value="1"/>
</dbReference>
<dbReference type="Pfam" id="PF19303">
    <property type="entry name" value="Anticodon_3"/>
    <property type="match status" value="1"/>
</dbReference>
<feature type="binding site" evidence="14">
    <location>
        <position position="330"/>
    </location>
    <ligand>
        <name>ATP</name>
        <dbReference type="ChEBI" id="CHEBI:30616"/>
    </ligand>
</feature>
<sequence>MSGKPLLVTCGLPYTNGPCHIGHLRTYVPADFYVRYMRRVGEDVVFICGSDNHGTPIVISAEQEGTTPRQLSERYHQHFDATFKRMLVEFDRFGMTDDPTNHELTKDLVQRLIDRGYIYAETVSQSYCPDCSRFLPDRYVEGICPYCGAVARGDECDQGCGQHLEPGEIKDAVCKVCGAKAEYRDQEHYFFRLGEFKDFLLEYLPDLRGTSNARNYALGWVKEALHDWCITRTLDWGVKFPGRDDLVVYVWVDAPIGYISFTKEWANGAGRDWKDLWCGDDTRVTHFIGGDIIYHHCIFWPALLEGAGVGLPHAVVASGMVTIEGKKFSKSRGYVVWTNDDYLDQGLPADYLRYYLLTYTNHTKELDFSWKIYQERVNNELVGTLGNFIYRTMHFAAKEFSGASSLAAEPMIVEEIGRALDAVDRAMRDYEFKNAADAMMTLASFGNAYIQNNAPWKLIKQDKEAAEQVIANCLQLVKALVLVFEPLLPETMQRAWEMLGNTDAAGTHAVSEGTEPLGARQLHKPAPLFVKIEDDRLSALETLLKQRVDQARKAEEKKAAATVPIDRFAELEIRIARVTAAEPIKGSKKLYRLTVDLGDEQRQVVSGIAQFYTPDELVGKDVAMIANLEPAKIFGVESQGMILAAGDEASLLVPLRPVPPGTQVR</sequence>
<dbReference type="Pfam" id="PF01588">
    <property type="entry name" value="tRNA_bind"/>
    <property type="match status" value="1"/>
</dbReference>
<evidence type="ECO:0000313" key="17">
    <source>
        <dbReference type="Proteomes" id="UP001168338"/>
    </source>
</evidence>
<dbReference type="Pfam" id="PF09334">
    <property type="entry name" value="tRNA-synt_1g"/>
    <property type="match status" value="1"/>
</dbReference>
<evidence type="ECO:0000256" key="10">
    <source>
        <dbReference type="ARBA" id="ARBA00022884"/>
    </source>
</evidence>
<dbReference type="PRINTS" id="PR01041">
    <property type="entry name" value="TRNASYNTHMET"/>
</dbReference>
<dbReference type="PANTHER" id="PTHR45765">
    <property type="entry name" value="METHIONINE--TRNA LIGASE"/>
    <property type="match status" value="1"/>
</dbReference>
<evidence type="ECO:0000256" key="11">
    <source>
        <dbReference type="ARBA" id="ARBA00022917"/>
    </source>
</evidence>
<keyword evidence="9 14" id="KW-0067">ATP-binding</keyword>
<feature type="binding site" evidence="14">
    <location>
        <position position="147"/>
    </location>
    <ligand>
        <name>Zn(2+)</name>
        <dbReference type="ChEBI" id="CHEBI:29105"/>
    </ligand>
</feature>
<protein>
    <recommendedName>
        <fullName evidence="14">Methionine--tRNA ligase</fullName>
        <ecNumber evidence="14">6.1.1.10</ecNumber>
    </recommendedName>
    <alternativeName>
        <fullName evidence="14">Methionyl-tRNA synthetase</fullName>
        <shortName evidence="14">MetRS</shortName>
    </alternativeName>
</protein>
<dbReference type="InterPro" id="IPR002547">
    <property type="entry name" value="tRNA-bd_dom"/>
</dbReference>
<comment type="function">
    <text evidence="14">Is required not only for elongation of protein synthesis but also for the initiation of all mRNA translation through initiator tRNA(fMet) aminoacylation.</text>
</comment>
<dbReference type="RefSeq" id="WP_301664344.1">
    <property type="nucleotide sequence ID" value="NZ_VCYH01000006.1"/>
</dbReference>
<accession>A0ABT8MB72</accession>
<evidence type="ECO:0000256" key="1">
    <source>
        <dbReference type="ARBA" id="ARBA00004496"/>
    </source>
</evidence>
<dbReference type="NCBIfam" id="TIGR00398">
    <property type="entry name" value="metG"/>
    <property type="match status" value="1"/>
</dbReference>
<organism evidence="16 17">
    <name type="scientific">Methanoculleus frigidifontis</name>
    <dbReference type="NCBI Taxonomy" id="2584085"/>
    <lineage>
        <taxon>Archaea</taxon>
        <taxon>Methanobacteriati</taxon>
        <taxon>Methanobacteriota</taxon>
        <taxon>Stenosarchaea group</taxon>
        <taxon>Methanomicrobia</taxon>
        <taxon>Methanomicrobiales</taxon>
        <taxon>Methanomicrobiaceae</taxon>
        <taxon>Methanoculleus</taxon>
    </lineage>
</organism>
<dbReference type="EC" id="6.1.1.10" evidence="14"/>
<dbReference type="InterPro" id="IPR015413">
    <property type="entry name" value="Methionyl/Leucyl_tRNA_Synth"/>
</dbReference>
<dbReference type="GO" id="GO:0004825">
    <property type="term" value="F:methionine-tRNA ligase activity"/>
    <property type="evidence" value="ECO:0007669"/>
    <property type="project" value="UniProtKB-EC"/>
</dbReference>
<evidence type="ECO:0000259" key="15">
    <source>
        <dbReference type="PROSITE" id="PS50886"/>
    </source>
</evidence>
<evidence type="ECO:0000256" key="8">
    <source>
        <dbReference type="ARBA" id="ARBA00022833"/>
    </source>
</evidence>
<feature type="short sequence motif" description="'KMSKS' region" evidence="14">
    <location>
        <begin position="327"/>
        <end position="331"/>
    </location>
</feature>
<comment type="similarity">
    <text evidence="14">Belongs to the class-I aminoacyl-tRNA synthetase family. MetG type 1 subfamily.</text>
</comment>
<gene>
    <name evidence="14 16" type="primary">metG</name>
    <name evidence="16" type="ORF">FGU65_09890</name>
</gene>
<feature type="short sequence motif" description="'HIGH' region" evidence="14">
    <location>
        <begin position="13"/>
        <end position="23"/>
    </location>
</feature>
<keyword evidence="11 14" id="KW-0648">Protein biosynthesis</keyword>
<dbReference type="Gene3D" id="2.20.28.20">
    <property type="entry name" value="Methionyl-tRNA synthetase, Zn-domain"/>
    <property type="match status" value="1"/>
</dbReference>
<dbReference type="SUPFAM" id="SSF57770">
    <property type="entry name" value="Methionyl-tRNA synthetase (MetRS), Zn-domain"/>
    <property type="match status" value="1"/>
</dbReference>
<keyword evidence="3 14" id="KW-0963">Cytoplasm</keyword>
<keyword evidence="12 14" id="KW-0030">Aminoacyl-tRNA synthetase</keyword>
<evidence type="ECO:0000256" key="12">
    <source>
        <dbReference type="ARBA" id="ARBA00023146"/>
    </source>
</evidence>
<dbReference type="NCBIfam" id="NF001100">
    <property type="entry name" value="PRK00133.1"/>
    <property type="match status" value="1"/>
</dbReference>
<evidence type="ECO:0000256" key="9">
    <source>
        <dbReference type="ARBA" id="ARBA00022840"/>
    </source>
</evidence>
<dbReference type="PANTHER" id="PTHR45765:SF1">
    <property type="entry name" value="METHIONINE--TRNA LIGASE, CYTOPLASMIC"/>
    <property type="match status" value="1"/>
</dbReference>
<dbReference type="InterPro" id="IPR029038">
    <property type="entry name" value="MetRS_Zn"/>
</dbReference>
<feature type="binding site" evidence="14">
    <location>
        <position position="156"/>
    </location>
    <ligand>
        <name>Zn(2+)</name>
        <dbReference type="ChEBI" id="CHEBI:29105"/>
    </ligand>
</feature>
<dbReference type="SUPFAM" id="SSF47323">
    <property type="entry name" value="Anticodon-binding domain of a subclass of class I aminoacyl-tRNA synthetases"/>
    <property type="match status" value="1"/>
</dbReference>
<dbReference type="InterPro" id="IPR014758">
    <property type="entry name" value="Met-tRNA_synth"/>
</dbReference>
<proteinExistence type="inferred from homology"/>
<dbReference type="PROSITE" id="PS50886">
    <property type="entry name" value="TRBD"/>
    <property type="match status" value="1"/>
</dbReference>
<feature type="domain" description="TRNA-binding" evidence="15">
    <location>
        <begin position="567"/>
        <end position="665"/>
    </location>
</feature>
<dbReference type="InterPro" id="IPR014729">
    <property type="entry name" value="Rossmann-like_a/b/a_fold"/>
</dbReference>
<keyword evidence="5 14" id="KW-0436">Ligase</keyword>
<comment type="subcellular location">
    <subcellularLocation>
        <location evidence="1 14">Cytoplasm</location>
    </subcellularLocation>
</comment>